<dbReference type="InterPro" id="IPR027417">
    <property type="entry name" value="P-loop_NTPase"/>
</dbReference>
<proteinExistence type="predicted"/>
<dbReference type="OrthoDB" id="40118at2759"/>
<feature type="domain" description="Disease resistance R13L4/SHOC-2-like LRR" evidence="5">
    <location>
        <begin position="296"/>
        <end position="370"/>
    </location>
</feature>
<dbReference type="GO" id="GO:0009966">
    <property type="term" value="P:regulation of signal transduction"/>
    <property type="evidence" value="ECO:0007669"/>
    <property type="project" value="UniProtKB-ARBA"/>
</dbReference>
<dbReference type="CDD" id="cd00882">
    <property type="entry name" value="Ras_like_GTPase"/>
    <property type="match status" value="1"/>
</dbReference>
<dbReference type="Gene3D" id="3.80.10.10">
    <property type="entry name" value="Ribonuclease Inhibitor"/>
    <property type="match status" value="2"/>
</dbReference>
<dbReference type="PANTHER" id="PTHR48051">
    <property type="match status" value="1"/>
</dbReference>
<comment type="caution">
    <text evidence="6">The sequence shown here is derived from an EMBL/GenBank/DDBJ whole genome shotgun (WGS) entry which is preliminary data.</text>
</comment>
<dbReference type="InterPro" id="IPR050216">
    <property type="entry name" value="LRR_domain-containing"/>
</dbReference>
<keyword evidence="2" id="KW-0677">Repeat</keyword>
<dbReference type="Gene3D" id="1.10.10.10">
    <property type="entry name" value="Winged helix-like DNA-binding domain superfamily/Winged helix DNA-binding domain"/>
    <property type="match status" value="1"/>
</dbReference>
<dbReference type="GO" id="GO:0005737">
    <property type="term" value="C:cytoplasm"/>
    <property type="evidence" value="ECO:0007669"/>
    <property type="project" value="TreeGrafter"/>
</dbReference>
<dbReference type="SMART" id="SM00369">
    <property type="entry name" value="LRR_TYP"/>
    <property type="match status" value="4"/>
</dbReference>
<protein>
    <submittedName>
        <fullName evidence="6">DgyrCDS2910</fullName>
    </submittedName>
</protein>
<dbReference type="InterPro" id="IPR001611">
    <property type="entry name" value="Leu-rich_rpt"/>
</dbReference>
<dbReference type="InterPro" id="IPR003591">
    <property type="entry name" value="Leu-rich_rpt_typical-subtyp"/>
</dbReference>
<dbReference type="Gene3D" id="1.25.40.20">
    <property type="entry name" value="Ankyrin repeat-containing domain"/>
    <property type="match status" value="1"/>
</dbReference>
<dbReference type="SUPFAM" id="SSF52058">
    <property type="entry name" value="L domain-like"/>
    <property type="match status" value="1"/>
</dbReference>
<dbReference type="InterPro" id="IPR032171">
    <property type="entry name" value="COR-A"/>
</dbReference>
<dbReference type="PROSITE" id="PS51450">
    <property type="entry name" value="LRR"/>
    <property type="match status" value="2"/>
</dbReference>
<accession>A0A7I8VBM6</accession>
<evidence type="ECO:0000313" key="6">
    <source>
        <dbReference type="EMBL" id="CAD5113745.1"/>
    </source>
</evidence>
<dbReference type="PROSITE" id="PS50088">
    <property type="entry name" value="ANK_REPEAT"/>
    <property type="match status" value="2"/>
</dbReference>
<organism evidence="6 7">
    <name type="scientific">Dimorphilus gyrociliatus</name>
    <dbReference type="NCBI Taxonomy" id="2664684"/>
    <lineage>
        <taxon>Eukaryota</taxon>
        <taxon>Metazoa</taxon>
        <taxon>Spiralia</taxon>
        <taxon>Lophotrochozoa</taxon>
        <taxon>Annelida</taxon>
        <taxon>Polychaeta</taxon>
        <taxon>Polychaeta incertae sedis</taxon>
        <taxon>Dinophilidae</taxon>
        <taxon>Dimorphilus</taxon>
    </lineage>
</organism>
<feature type="repeat" description="ANK" evidence="3">
    <location>
        <begin position="70"/>
        <end position="92"/>
    </location>
</feature>
<dbReference type="AlphaFoldDB" id="A0A7I8VBM6"/>
<evidence type="ECO:0000256" key="1">
    <source>
        <dbReference type="ARBA" id="ARBA00022614"/>
    </source>
</evidence>
<keyword evidence="3" id="KW-0040">ANK repeat</keyword>
<keyword evidence="1" id="KW-0433">Leucine-rich repeat</keyword>
<gene>
    <name evidence="6" type="ORF">DGYR_LOCUS2686</name>
</gene>
<name>A0A7I8VBM6_9ANNE</name>
<keyword evidence="7" id="KW-1185">Reference proteome</keyword>
<evidence type="ECO:0000259" key="5">
    <source>
        <dbReference type="Pfam" id="PF23598"/>
    </source>
</evidence>
<evidence type="ECO:0000256" key="2">
    <source>
        <dbReference type="ARBA" id="ARBA00022737"/>
    </source>
</evidence>
<dbReference type="Pfam" id="PF16095">
    <property type="entry name" value="COR-A"/>
    <property type="match status" value="1"/>
</dbReference>
<dbReference type="InterPro" id="IPR002110">
    <property type="entry name" value="Ankyrin_rpt"/>
</dbReference>
<dbReference type="InterPro" id="IPR036770">
    <property type="entry name" value="Ankyrin_rpt-contain_sf"/>
</dbReference>
<dbReference type="InterPro" id="IPR055414">
    <property type="entry name" value="LRR_R13L4/SHOC2-like"/>
</dbReference>
<dbReference type="PANTHER" id="PTHR48051:SF1">
    <property type="entry name" value="RAS SUPPRESSOR PROTEIN 1"/>
    <property type="match status" value="1"/>
</dbReference>
<dbReference type="SUPFAM" id="SSF48403">
    <property type="entry name" value="Ankyrin repeat"/>
    <property type="match status" value="1"/>
</dbReference>
<evidence type="ECO:0000256" key="3">
    <source>
        <dbReference type="PROSITE-ProRule" id="PRU00023"/>
    </source>
</evidence>
<dbReference type="InterPro" id="IPR032675">
    <property type="entry name" value="LRR_dom_sf"/>
</dbReference>
<dbReference type="Pfam" id="PF12796">
    <property type="entry name" value="Ank_2"/>
    <property type="match status" value="1"/>
</dbReference>
<dbReference type="Gene3D" id="3.40.50.300">
    <property type="entry name" value="P-loop containing nucleotide triphosphate hydrolases"/>
    <property type="match status" value="1"/>
</dbReference>
<dbReference type="EMBL" id="CAJFCJ010000004">
    <property type="protein sequence ID" value="CAD5113745.1"/>
    <property type="molecule type" value="Genomic_DNA"/>
</dbReference>
<dbReference type="Pfam" id="PF23598">
    <property type="entry name" value="LRR_14"/>
    <property type="match status" value="1"/>
</dbReference>
<reference evidence="6 7" key="1">
    <citation type="submission" date="2020-08" db="EMBL/GenBank/DDBJ databases">
        <authorList>
            <person name="Hejnol A."/>
        </authorList>
    </citation>
    <scope>NUCLEOTIDE SEQUENCE [LARGE SCALE GENOMIC DNA]</scope>
</reference>
<sequence length="1269" mass="143691">MSSIEPLIEFIKQGQISKLKELLVHENDVDQQDEDGRTILHHALLDEKFDVLNELIEFGCDVNVKDRTAEKDSPLHLALKLGHLEAVKMIIESPSFDLDRTDALQSSKALPSTCVVDDLLSRTCDVDSTLYKRKSFGDQYMLFVKQNTMEYMENSLAPGRDCVRDMIVIRDACLPSIEQLVQRVDATRLTSLYLIQCKLHSADVGCQELCSLPLTALVLSNNYLTYVPDGILQIESLEHLKLDRNRLAAIPPEICRLKALRSFSCDFQTPKLSHLPDTITQLDNLRSLSFSNNGVRNINFISSLTKLKVLRCRANRISKLPNQLASLRHLQVLDISHNKIETIPSVFIDLIKRLTCFRYENLMLLPSFVRHDKELLLSHLEVENFLASPSPNRTARDISVAIVGESHSGKSTLIEAIKSDKGICKHDAKNHDSTFDIQHFELHAADDSCYVSAFVLANDIIDNYSKSLTVDLYLLTVDLTTLELQNGSQHLFARHVHRLQMWLQALYEINPDIPVLIVGTHAELVKAMSYADIWHIMDNLLDHGRGHHVRHFSLKRKLQNCVLCAPKGLAIRRVSNKGTGRNCPGAGFVDLTLLEESLPNGHVIQTPPALGRVRFPHVVGYYEIDSKKNFPKDAKKSNVSIEQLKAAIVRATQRPERSIPPNWLAFIRHIGFIIEKAPTLPCITYDEVINIARSFEIGGNHIKPMLQYFHERGKLVHFTADSILSKLVVINPLWFIRVLHGVLTDLDASVLLLDEMLECLRDRELDRQLNKAGIEGVSSAHWLLGALEKLDMCAIVGDIDGEKRYLIPSLLEFGQPNSDVWPDLPDWDERQVTYEMEIRAIKPCMLSDLVLKICREGRRLLDLVLDPPPVFLSHHIVFFTALDVGGCDDCQCAGNVSLEDDILHKVHVEVDPRLQTMKVTARGPKPCCVVKAVLGFLQLHLNDVEDTFDDWIYQGSVNDCSISCSVSCISVSTGETQDARSFIEEREIYLLCPKCVLNRQARADRIPLRLVSDRRKSICSRWHNLGSWTRALTGHYTPPPHAPTTSSLSALPDYEHPRLVLVLPPSMNASNKEWYLHSRIKFLEGFEVHFLCEYTGYWHLTDEPGFRLCQSQNFVRRVGNQLPVLLNMALSMVQIVNGVHEHGHNGRLLAPVIADLIKMYEYLGSVDLHIQDPLAWLTKNKDRVVTMLTKVLANANDGFPDLYFKVGNSVSADSIFHQNPAGNRFEIARFLRIDISSGGFGQLKPLHIGKEVRWLCDEHHEELRRIQTR</sequence>
<dbReference type="Proteomes" id="UP000549394">
    <property type="component" value="Unassembled WGS sequence"/>
</dbReference>
<feature type="repeat" description="ANK" evidence="3">
    <location>
        <begin position="35"/>
        <end position="67"/>
    </location>
</feature>
<dbReference type="SMART" id="SM00248">
    <property type="entry name" value="ANK"/>
    <property type="match status" value="3"/>
</dbReference>
<dbReference type="PROSITE" id="PS50297">
    <property type="entry name" value="ANK_REP_REGION"/>
    <property type="match status" value="2"/>
</dbReference>
<feature type="domain" description="COR" evidence="4">
    <location>
        <begin position="662"/>
        <end position="811"/>
    </location>
</feature>
<dbReference type="SUPFAM" id="SSF52540">
    <property type="entry name" value="P-loop containing nucleoside triphosphate hydrolases"/>
    <property type="match status" value="1"/>
</dbReference>
<evidence type="ECO:0000313" key="7">
    <source>
        <dbReference type="Proteomes" id="UP000549394"/>
    </source>
</evidence>
<dbReference type="InterPro" id="IPR036388">
    <property type="entry name" value="WH-like_DNA-bd_sf"/>
</dbReference>
<evidence type="ECO:0000259" key="4">
    <source>
        <dbReference type="Pfam" id="PF16095"/>
    </source>
</evidence>